<dbReference type="EMBL" id="JAHLDV010000002">
    <property type="protein sequence ID" value="MBU3158369.1"/>
    <property type="molecule type" value="Genomic_DNA"/>
</dbReference>
<evidence type="ECO:0000313" key="3">
    <source>
        <dbReference type="Proteomes" id="UP000776252"/>
    </source>
</evidence>
<gene>
    <name evidence="2" type="ORF">KPL37_01105</name>
</gene>
<evidence type="ECO:0000259" key="1">
    <source>
        <dbReference type="Pfam" id="PF13700"/>
    </source>
</evidence>
<sequence length="555" mass="65057">MKNLDLKSLKFDLDEMILIGDKRNETKLGFAILYKYFQIKHRFPQNKSDIPEDIINFIGTQIGVEGALFDKYSWDSRSITYHRKQIRALFGFREYVIADSESMKKWLLNNVLPFNDDTNYLKEEFYKRLCELRVEPTSDENIERIISSATNAYEYNILETIFNNLPVETISKFDSFLAIESENNNTEQTIWFNDFNIDPDGANIKSVFNESNKLKTIEGMMIPEDIFKDIPSKLLKKYYKRSKAENISEFKRHPDAMRNGLLAIFFYFKSMEIKDNLVDLLIKILNNLDTSANRKIKKELAESTNYTRNKNKLLLKIAKAVVESPEAKTCDLIYPIADEQKLKDLINELENKSDDILNKKNYNNMRSSYQRHYRRILPDIINALNFNSNNDRYKPIIKAIELIKKYLDSKSRYYSKDEIVPLEGVVRPMWKDMIEDKSGKNNALRIKRANYELCALQALKDKLRCREVWISGADKYRNPDEDLPKDFDIKKEEYYLAINQPLDVNDFIEKIKSSMKDSLSKLNKTIPKNEKVKILDIGNGRIKISPSPKQPEAKN</sequence>
<comment type="caution">
    <text evidence="2">The sequence shown here is derived from an EMBL/GenBank/DDBJ whole genome shotgun (WGS) entry which is preliminary data.</text>
</comment>
<protein>
    <submittedName>
        <fullName evidence="2">DUF4158 domain-containing protein</fullName>
    </submittedName>
</protein>
<reference evidence="2 3" key="1">
    <citation type="submission" date="2021-06" db="EMBL/GenBank/DDBJ databases">
        <title>Clostridia strains as spoilage organisms.</title>
        <authorList>
            <person name="Wambui J."/>
            <person name="Stephan R."/>
            <person name="Stevens M.J.A."/>
        </authorList>
    </citation>
    <scope>NUCLEOTIDE SEQUENCE [LARGE SCALE GENOMIC DNA]</scope>
    <source>
        <strain evidence="2 3">DSM 14204</strain>
    </source>
</reference>
<evidence type="ECO:0000313" key="2">
    <source>
        <dbReference type="EMBL" id="MBU3158369.1"/>
    </source>
</evidence>
<proteinExistence type="predicted"/>
<feature type="domain" description="DUF4158" evidence="1">
    <location>
        <begin position="14"/>
        <end position="149"/>
    </location>
</feature>
<dbReference type="InterPro" id="IPR025296">
    <property type="entry name" value="DUF4158"/>
</dbReference>
<accession>A0ABS6BPN0</accession>
<dbReference type="RefSeq" id="WP_216145384.1">
    <property type="nucleotide sequence ID" value="NZ_JAHLDV010000002.1"/>
</dbReference>
<name>A0ABS6BPN0_9CLOT</name>
<keyword evidence="3" id="KW-1185">Reference proteome</keyword>
<dbReference type="Pfam" id="PF13700">
    <property type="entry name" value="DUF4158"/>
    <property type="match status" value="1"/>
</dbReference>
<dbReference type="Proteomes" id="UP000776252">
    <property type="component" value="Unassembled WGS sequence"/>
</dbReference>
<organism evidence="2 3">
    <name type="scientific">Clostridium frigoris</name>
    <dbReference type="NCBI Taxonomy" id="205327"/>
    <lineage>
        <taxon>Bacteria</taxon>
        <taxon>Bacillati</taxon>
        <taxon>Bacillota</taxon>
        <taxon>Clostridia</taxon>
        <taxon>Eubacteriales</taxon>
        <taxon>Clostridiaceae</taxon>
        <taxon>Clostridium</taxon>
    </lineage>
</organism>